<evidence type="ECO:0000256" key="4">
    <source>
        <dbReference type="ARBA" id="ARBA00022448"/>
    </source>
</evidence>
<comment type="subunit">
    <text evidence="2">Interacts with KAR2.</text>
</comment>
<sequence length="409" mass="46887">MKSTWLLSLALYLTASTTAAALNNRQSLICQNPNDPLDCYPRIFQPSWEWQTIKPGQDIPPGLHVRLNIDTLQREAKLMDPNENSESKEQQAGVVVVESEEEVPPSKQEQLIQEAIRKHKSSGRSKVNVHDLNNFDAAMEEAGQFDVGKDVERFKLALDTLEDLSHDIEFGVRITRDGPTTKNLIKVATAYQDTDVTDQIYRIIGASLRNNPEAIRNLLDDVDDVYIRDLFKQLHDSKDVIQKRVLGIIQALAQDSSFAKQYFTFDHSYGLDDIVDIFPSLGPESRIRAANILEDLQLHDTTETKREEQVPEQQFSSFIQKSLIENKVIADQMKTYFTKLVELHKETPSLQPSKDFISWLAQEVELRKENTKRDDYSQHEKDFDREMLIARHEVFGNPMGLRKAFADEL</sequence>
<dbReference type="FunCoup" id="G3AJG4">
    <property type="interactions" value="162"/>
</dbReference>
<dbReference type="Gene3D" id="1.25.10.10">
    <property type="entry name" value="Leucine-rich Repeat Variant"/>
    <property type="match status" value="1"/>
</dbReference>
<dbReference type="GO" id="GO:0015031">
    <property type="term" value="P:protein transport"/>
    <property type="evidence" value="ECO:0007669"/>
    <property type="project" value="UniProtKB-KW"/>
</dbReference>
<evidence type="ECO:0000256" key="3">
    <source>
        <dbReference type="ARBA" id="ARBA00015352"/>
    </source>
</evidence>
<keyword evidence="4" id="KW-0813">Transport</keyword>
<dbReference type="OrthoDB" id="448649at2759"/>
<dbReference type="KEGG" id="spaa:SPAPADRAFT_59237"/>
<keyword evidence="6" id="KW-0256">Endoplasmic reticulum</keyword>
<evidence type="ECO:0000256" key="7">
    <source>
        <dbReference type="ARBA" id="ARBA00022927"/>
    </source>
</evidence>
<keyword evidence="7" id="KW-0653">Protein transport</keyword>
<proteinExistence type="inferred from homology"/>
<dbReference type="GO" id="GO:0000774">
    <property type="term" value="F:adenyl-nucleotide exchange factor activity"/>
    <property type="evidence" value="ECO:0007669"/>
    <property type="project" value="InterPro"/>
</dbReference>
<dbReference type="Pfam" id="PF16782">
    <property type="entry name" value="SIL1"/>
    <property type="match status" value="1"/>
</dbReference>
<evidence type="ECO:0000256" key="9">
    <source>
        <dbReference type="SAM" id="SignalP"/>
    </source>
</evidence>
<dbReference type="InterPro" id="IPR016024">
    <property type="entry name" value="ARM-type_fold"/>
</dbReference>
<reference evidence="10 11" key="1">
    <citation type="journal article" date="2011" name="Proc. Natl. Acad. Sci. U.S.A.">
        <title>Comparative genomics of xylose-fermenting fungi for enhanced biofuel production.</title>
        <authorList>
            <person name="Wohlbach D.J."/>
            <person name="Kuo A."/>
            <person name="Sato T.K."/>
            <person name="Potts K.M."/>
            <person name="Salamov A.A."/>
            <person name="LaButti K.M."/>
            <person name="Sun H."/>
            <person name="Clum A."/>
            <person name="Pangilinan J.L."/>
            <person name="Lindquist E.A."/>
            <person name="Lucas S."/>
            <person name="Lapidus A."/>
            <person name="Jin M."/>
            <person name="Gunawan C."/>
            <person name="Balan V."/>
            <person name="Dale B.E."/>
            <person name="Jeffries T.W."/>
            <person name="Zinkel R."/>
            <person name="Barry K.W."/>
            <person name="Grigoriev I.V."/>
            <person name="Gasch A.P."/>
        </authorList>
    </citation>
    <scope>NUCLEOTIDE SEQUENCE [LARGE SCALE GENOMIC DNA]</scope>
    <source>
        <strain evidence="11">NRRL Y-27907 / 11-Y1</strain>
    </source>
</reference>
<gene>
    <name evidence="10" type="ORF">SPAPADRAFT_59237</name>
</gene>
<evidence type="ECO:0000256" key="8">
    <source>
        <dbReference type="ARBA" id="ARBA00023010"/>
    </source>
</evidence>
<keyword evidence="5 9" id="KW-0732">Signal</keyword>
<dbReference type="RefSeq" id="XP_007373452.1">
    <property type="nucleotide sequence ID" value="XM_007373390.1"/>
</dbReference>
<feature type="chain" id="PRO_5003442552" description="Nucleotide exchange factor SIL1" evidence="9">
    <location>
        <begin position="21"/>
        <end position="409"/>
    </location>
</feature>
<dbReference type="GO" id="GO:0005783">
    <property type="term" value="C:endoplasmic reticulum"/>
    <property type="evidence" value="ECO:0007669"/>
    <property type="project" value="InterPro"/>
</dbReference>
<dbReference type="GeneID" id="18872832"/>
<dbReference type="HOGENOM" id="CLU_034955_0_0_1"/>
<dbReference type="InterPro" id="IPR031884">
    <property type="entry name" value="Sil1_fungi"/>
</dbReference>
<evidence type="ECO:0000256" key="1">
    <source>
        <dbReference type="ARBA" id="ARBA00010588"/>
    </source>
</evidence>
<evidence type="ECO:0000313" key="10">
    <source>
        <dbReference type="EMBL" id="EGW33868.1"/>
    </source>
</evidence>
<protein>
    <recommendedName>
        <fullName evidence="3">Nucleotide exchange factor SIL1</fullName>
    </recommendedName>
</protein>
<dbReference type="eggNOG" id="KOG2160">
    <property type="taxonomic scope" value="Eukaryota"/>
</dbReference>
<dbReference type="InterPro" id="IPR011989">
    <property type="entry name" value="ARM-like"/>
</dbReference>
<dbReference type="AlphaFoldDB" id="G3AJG4"/>
<name>G3AJG4_SPAPN</name>
<dbReference type="SUPFAM" id="SSF48371">
    <property type="entry name" value="ARM repeat"/>
    <property type="match status" value="1"/>
</dbReference>
<keyword evidence="8" id="KW-0811">Translocation</keyword>
<dbReference type="OMA" id="GLDIRMN"/>
<evidence type="ECO:0000256" key="2">
    <source>
        <dbReference type="ARBA" id="ARBA00011799"/>
    </source>
</evidence>
<keyword evidence="11" id="KW-1185">Reference proteome</keyword>
<accession>G3AJG4</accession>
<feature type="signal peptide" evidence="9">
    <location>
        <begin position="1"/>
        <end position="20"/>
    </location>
</feature>
<organism evidence="11">
    <name type="scientific">Spathaspora passalidarum (strain NRRL Y-27907 / 11-Y1)</name>
    <dbReference type="NCBI Taxonomy" id="619300"/>
    <lineage>
        <taxon>Eukaryota</taxon>
        <taxon>Fungi</taxon>
        <taxon>Dikarya</taxon>
        <taxon>Ascomycota</taxon>
        <taxon>Saccharomycotina</taxon>
        <taxon>Pichiomycetes</taxon>
        <taxon>Debaryomycetaceae</taxon>
        <taxon>Spathaspora</taxon>
    </lineage>
</organism>
<comment type="similarity">
    <text evidence="1">Belongs to the SIL1 family.</text>
</comment>
<evidence type="ECO:0000256" key="5">
    <source>
        <dbReference type="ARBA" id="ARBA00022729"/>
    </source>
</evidence>
<evidence type="ECO:0000256" key="6">
    <source>
        <dbReference type="ARBA" id="ARBA00022824"/>
    </source>
</evidence>
<dbReference type="Proteomes" id="UP000000709">
    <property type="component" value="Unassembled WGS sequence"/>
</dbReference>
<dbReference type="STRING" id="619300.G3AJG4"/>
<dbReference type="InParanoid" id="G3AJG4"/>
<evidence type="ECO:0000313" key="11">
    <source>
        <dbReference type="Proteomes" id="UP000000709"/>
    </source>
</evidence>
<dbReference type="EMBL" id="GL996500">
    <property type="protein sequence ID" value="EGW33868.1"/>
    <property type="molecule type" value="Genomic_DNA"/>
</dbReference>